<evidence type="ECO:0000256" key="2">
    <source>
        <dbReference type="ARBA" id="ARBA00022748"/>
    </source>
</evidence>
<dbReference type="GO" id="GO:0017004">
    <property type="term" value="P:cytochrome complex assembly"/>
    <property type="evidence" value="ECO:0007669"/>
    <property type="project" value="UniProtKB-KW"/>
</dbReference>
<organism evidence="8 9">
    <name type="scientific">Heyndrickxia camelliae</name>
    <dbReference type="NCBI Taxonomy" id="1707093"/>
    <lineage>
        <taxon>Bacteria</taxon>
        <taxon>Bacillati</taxon>
        <taxon>Bacillota</taxon>
        <taxon>Bacilli</taxon>
        <taxon>Bacillales</taxon>
        <taxon>Bacillaceae</taxon>
        <taxon>Heyndrickxia</taxon>
    </lineage>
</organism>
<dbReference type="PROSITE" id="PS00194">
    <property type="entry name" value="THIOREDOXIN_1"/>
    <property type="match status" value="1"/>
</dbReference>
<feature type="transmembrane region" description="Helical" evidence="6">
    <location>
        <begin position="57"/>
        <end position="75"/>
    </location>
</feature>
<evidence type="ECO:0000256" key="6">
    <source>
        <dbReference type="SAM" id="Phobius"/>
    </source>
</evidence>
<dbReference type="PANTHER" id="PTHR42852">
    <property type="entry name" value="THIOL:DISULFIDE INTERCHANGE PROTEIN DSBE"/>
    <property type="match status" value="1"/>
</dbReference>
<keyword evidence="3" id="KW-0735">Signal-anchor</keyword>
<dbReference type="GO" id="GO:0016491">
    <property type="term" value="F:oxidoreductase activity"/>
    <property type="evidence" value="ECO:0007669"/>
    <property type="project" value="InterPro"/>
</dbReference>
<keyword evidence="5" id="KW-0676">Redox-active center</keyword>
<evidence type="ECO:0000256" key="3">
    <source>
        <dbReference type="ARBA" id="ARBA00022968"/>
    </source>
</evidence>
<keyword evidence="6" id="KW-1133">Transmembrane helix</keyword>
<dbReference type="Proteomes" id="UP000233440">
    <property type="component" value="Unassembled WGS sequence"/>
</dbReference>
<dbReference type="InterPro" id="IPR017937">
    <property type="entry name" value="Thioredoxin_CS"/>
</dbReference>
<protein>
    <recommendedName>
        <fullName evidence="7">Thioredoxin domain-containing protein</fullName>
    </recommendedName>
</protein>
<name>A0A2N3LLW8_9BACI</name>
<gene>
    <name evidence="8" type="ORF">CWO92_07810</name>
</gene>
<dbReference type="InterPro" id="IPR000866">
    <property type="entry name" value="AhpC/TSA"/>
</dbReference>
<dbReference type="InterPro" id="IPR036249">
    <property type="entry name" value="Thioredoxin-like_sf"/>
</dbReference>
<dbReference type="GO" id="GO:0030313">
    <property type="term" value="C:cell envelope"/>
    <property type="evidence" value="ECO:0007669"/>
    <property type="project" value="UniProtKB-SubCell"/>
</dbReference>
<dbReference type="InterPro" id="IPR013766">
    <property type="entry name" value="Thioredoxin_domain"/>
</dbReference>
<evidence type="ECO:0000256" key="1">
    <source>
        <dbReference type="ARBA" id="ARBA00004196"/>
    </source>
</evidence>
<keyword evidence="2" id="KW-0201">Cytochrome c-type biogenesis</keyword>
<comment type="caution">
    <text evidence="8">The sequence shown here is derived from an EMBL/GenBank/DDBJ whole genome shotgun (WGS) entry which is preliminary data.</text>
</comment>
<keyword evidence="4" id="KW-1015">Disulfide bond</keyword>
<feature type="transmembrane region" description="Helical" evidence="6">
    <location>
        <begin position="24"/>
        <end position="45"/>
    </location>
</feature>
<dbReference type="InterPro" id="IPR050553">
    <property type="entry name" value="Thioredoxin_ResA/DsbE_sf"/>
</dbReference>
<sequence length="250" mass="28914">MAVSFKWYYVINYKRNKILNTSRFYGVCFFLLLNNIYLHKITYIISKLMEEEMKRKITALTLLLFLTSVAIVQAVDQKKQAFDHETSKIIKQKEQIKPVQKQKADEIETALSNIGLSIGQKAPNIKAAGFNGDSIDLSTYKGKKVLLNFWATWCPPCKAEIPDLVKFYNKHQSEFVVIGVNIESSKNQVKDFIKQYGITYPIIMDKKETISDKYQIQPIPTTYFIDEDGIIYHKQIGAVTYNELTKMLKK</sequence>
<evidence type="ECO:0000256" key="4">
    <source>
        <dbReference type="ARBA" id="ARBA00023157"/>
    </source>
</evidence>
<comment type="subcellular location">
    <subcellularLocation>
        <location evidence="1">Cell envelope</location>
    </subcellularLocation>
</comment>
<accession>A0A2N3LLW8</accession>
<dbReference type="EMBL" id="PIQO01000004">
    <property type="protein sequence ID" value="PKR85606.1"/>
    <property type="molecule type" value="Genomic_DNA"/>
</dbReference>
<keyword evidence="6" id="KW-0812">Transmembrane</keyword>
<dbReference type="Pfam" id="PF00578">
    <property type="entry name" value="AhpC-TSA"/>
    <property type="match status" value="1"/>
</dbReference>
<evidence type="ECO:0000313" key="8">
    <source>
        <dbReference type="EMBL" id="PKR85606.1"/>
    </source>
</evidence>
<proteinExistence type="predicted"/>
<dbReference type="GO" id="GO:0016209">
    <property type="term" value="F:antioxidant activity"/>
    <property type="evidence" value="ECO:0007669"/>
    <property type="project" value="InterPro"/>
</dbReference>
<reference evidence="8 9" key="1">
    <citation type="submission" date="2017-11" db="EMBL/GenBank/DDBJ databases">
        <title>Bacillus camelliae sp. nov., isolated from pu'er tea.</title>
        <authorList>
            <person name="Niu L."/>
        </authorList>
    </citation>
    <scope>NUCLEOTIDE SEQUENCE [LARGE SCALE GENOMIC DNA]</scope>
    <source>
        <strain evidence="8 9">7578-1</strain>
    </source>
</reference>
<evidence type="ECO:0000313" key="9">
    <source>
        <dbReference type="Proteomes" id="UP000233440"/>
    </source>
</evidence>
<dbReference type="PANTHER" id="PTHR42852:SF6">
    <property type="entry name" value="THIOL:DISULFIDE INTERCHANGE PROTEIN DSBE"/>
    <property type="match status" value="1"/>
</dbReference>
<dbReference type="AlphaFoldDB" id="A0A2N3LLW8"/>
<keyword evidence="9" id="KW-1185">Reference proteome</keyword>
<evidence type="ECO:0000259" key="7">
    <source>
        <dbReference type="PROSITE" id="PS51352"/>
    </source>
</evidence>
<keyword evidence="6" id="KW-0472">Membrane</keyword>
<dbReference type="OrthoDB" id="25753at2"/>
<dbReference type="SUPFAM" id="SSF52833">
    <property type="entry name" value="Thioredoxin-like"/>
    <property type="match status" value="1"/>
</dbReference>
<dbReference type="PROSITE" id="PS51352">
    <property type="entry name" value="THIOREDOXIN_2"/>
    <property type="match status" value="1"/>
</dbReference>
<dbReference type="Gene3D" id="3.40.30.10">
    <property type="entry name" value="Glutaredoxin"/>
    <property type="match status" value="1"/>
</dbReference>
<dbReference type="CDD" id="cd02966">
    <property type="entry name" value="TlpA_like_family"/>
    <property type="match status" value="1"/>
</dbReference>
<evidence type="ECO:0000256" key="5">
    <source>
        <dbReference type="ARBA" id="ARBA00023284"/>
    </source>
</evidence>
<feature type="domain" description="Thioredoxin" evidence="7">
    <location>
        <begin position="116"/>
        <end position="250"/>
    </location>
</feature>